<dbReference type="EMBL" id="MN739981">
    <property type="protein sequence ID" value="QHT81377.1"/>
    <property type="molecule type" value="Genomic_DNA"/>
</dbReference>
<name>A0A6C0HLX7_9ZZZZ</name>
<organism evidence="2">
    <name type="scientific">viral metagenome</name>
    <dbReference type="NCBI Taxonomy" id="1070528"/>
    <lineage>
        <taxon>unclassified sequences</taxon>
        <taxon>metagenomes</taxon>
        <taxon>organismal metagenomes</taxon>
    </lineage>
</organism>
<keyword evidence="1" id="KW-1133">Transmembrane helix</keyword>
<dbReference type="AlphaFoldDB" id="A0A6C0HLX7"/>
<keyword evidence="1" id="KW-0472">Membrane</keyword>
<evidence type="ECO:0000256" key="1">
    <source>
        <dbReference type="SAM" id="Phobius"/>
    </source>
</evidence>
<proteinExistence type="predicted"/>
<sequence length="162" mass="18450">MKDKNKYISSKQNTAKFKDLLPPKVNYNLQSHKKQQTSAFDNVTAQETSSAKSSSYGDLIDLLSVSPSAGDKPITFTDKLSDFCIMFLKYSFLVAILTINFLGLSASLNCNADQELSHRVMSAIFAFFFGFVYLLINYYTYKVMYQKKICTFNKDKLFPFKA</sequence>
<protein>
    <submittedName>
        <fullName evidence="2">Uncharacterized protein</fullName>
    </submittedName>
</protein>
<reference evidence="2" key="1">
    <citation type="journal article" date="2020" name="Nature">
        <title>Giant virus diversity and host interactions through global metagenomics.</title>
        <authorList>
            <person name="Schulz F."/>
            <person name="Roux S."/>
            <person name="Paez-Espino D."/>
            <person name="Jungbluth S."/>
            <person name="Walsh D.A."/>
            <person name="Denef V.J."/>
            <person name="McMahon K.D."/>
            <person name="Konstantinidis K.T."/>
            <person name="Eloe-Fadrosh E.A."/>
            <person name="Kyrpides N.C."/>
            <person name="Woyke T."/>
        </authorList>
    </citation>
    <scope>NUCLEOTIDE SEQUENCE</scope>
    <source>
        <strain evidence="2">GVMAG-M-3300023184-13</strain>
    </source>
</reference>
<keyword evidence="1" id="KW-0812">Transmembrane</keyword>
<accession>A0A6C0HLX7</accession>
<feature type="transmembrane region" description="Helical" evidence="1">
    <location>
        <begin position="87"/>
        <end position="108"/>
    </location>
</feature>
<feature type="transmembrane region" description="Helical" evidence="1">
    <location>
        <begin position="120"/>
        <end position="139"/>
    </location>
</feature>
<evidence type="ECO:0000313" key="2">
    <source>
        <dbReference type="EMBL" id="QHT81377.1"/>
    </source>
</evidence>